<dbReference type="EMBL" id="CAJVPW010006920">
    <property type="protein sequence ID" value="CAG8574778.1"/>
    <property type="molecule type" value="Genomic_DNA"/>
</dbReference>
<accession>A0ACA9M8V7</accession>
<gene>
    <name evidence="1" type="ORF">SPELUC_LOCUS6131</name>
</gene>
<name>A0ACA9M8V7_9GLOM</name>
<dbReference type="Proteomes" id="UP000789366">
    <property type="component" value="Unassembled WGS sequence"/>
</dbReference>
<organism evidence="1 2">
    <name type="scientific">Cetraspora pellucida</name>
    <dbReference type="NCBI Taxonomy" id="1433469"/>
    <lineage>
        <taxon>Eukaryota</taxon>
        <taxon>Fungi</taxon>
        <taxon>Fungi incertae sedis</taxon>
        <taxon>Mucoromycota</taxon>
        <taxon>Glomeromycotina</taxon>
        <taxon>Glomeromycetes</taxon>
        <taxon>Diversisporales</taxon>
        <taxon>Gigasporaceae</taxon>
        <taxon>Cetraspora</taxon>
    </lineage>
</organism>
<protein>
    <submittedName>
        <fullName evidence="1">2547_t:CDS:1</fullName>
    </submittedName>
</protein>
<sequence length="722" mass="81324">MVQETITDEKIKDSHDANGKLHDEEENKIFSKDDVEEMISAAVSTNDDPTLPCMTFRFWVLSTFFTGLGASISVFYFFRANGIAYSMFFVILASYIFGKWMDRILPNRIFRIGKLEFNLNPGPFNYKEHVCIVASASAGGLSAYAVDIISIQELFYGTEVNFLIGFLLLISTQMLGYGLAGFARKFLVRPANMIWPQALVFASMYNTLHGNISETNARIRFFYIAFFAMFAWQFIPGYIFPWLISASLLCLMAPNNDTAKILGSAQRGAGMLSFSFDWNAVGQIFPLYTPWWSQVNYMVGIVLAIWVIAPAFDAQKFPFMSSHTFDKNGETYNQKSIIDPATGALNETAYNNYSPVYMSAAFAICYLYYFLQFPATICHVALFHGKEIWNRFKKTREEEEKDDIHCKMMAAYPEVPDLWYAGIFVSMLVVAIILGYTTGANLPWWALLLAVAMAVFMVLPIGIIQAVSNWQLGLNVITELVCGFLLPGNAIGNVYFKTYGYMSLAQCLLFVSDLKLGHYMKIPPKKMFLSQIWGTFIGIIVNYWTLYIIIKTKRSYLDGTEDDPTGQWAGLNSEIFNTASIVWGLVGPARTFGSGSIYNVLLWGFLIGGFLPVPFYLLHRKYPKAGFNLVNIPVILNGLTTFPGTYANFILSGLFTSFMSQFYAFRYKKRYNYVMSAAFDAGAQIMTIISFILLTGVVQVPFPTWWGNDPSSNSEHCFTASG</sequence>
<evidence type="ECO:0000313" key="1">
    <source>
        <dbReference type="EMBL" id="CAG8574778.1"/>
    </source>
</evidence>
<evidence type="ECO:0000313" key="2">
    <source>
        <dbReference type="Proteomes" id="UP000789366"/>
    </source>
</evidence>
<proteinExistence type="predicted"/>
<reference evidence="1" key="1">
    <citation type="submission" date="2021-06" db="EMBL/GenBank/DDBJ databases">
        <authorList>
            <person name="Kallberg Y."/>
            <person name="Tangrot J."/>
            <person name="Rosling A."/>
        </authorList>
    </citation>
    <scope>NUCLEOTIDE SEQUENCE</scope>
    <source>
        <strain evidence="1">28 12/20/2015</strain>
    </source>
</reference>
<comment type="caution">
    <text evidence="1">The sequence shown here is derived from an EMBL/GenBank/DDBJ whole genome shotgun (WGS) entry which is preliminary data.</text>
</comment>
<keyword evidence="2" id="KW-1185">Reference proteome</keyword>